<sequence length="154" mass="16121">MQAVWMRCGRRRWSGPATAAGGRYEGSSFNVLSSRVRCPGQPLCLPQKPAAPAGPLLLVRGRVSKQNKNCHGVQSGQDLKHSYDLPSCPLRSSPLLFQAPRARGMNLGGIAPRAGSPSRTAGGSGCGYSTQSSMMAGVLSSGAWPLSSPKSLPE</sequence>
<keyword evidence="2" id="KW-1185">Reference proteome</keyword>
<reference evidence="1 2" key="1">
    <citation type="journal article" date="2020" name="Nature">
        <title>Six reference-quality genomes reveal evolution of bat adaptations.</title>
        <authorList>
            <person name="Jebb D."/>
            <person name="Huang Z."/>
            <person name="Pippel M."/>
            <person name="Hughes G.M."/>
            <person name="Lavrichenko K."/>
            <person name="Devanna P."/>
            <person name="Winkler S."/>
            <person name="Jermiin L.S."/>
            <person name="Skirmuntt E.C."/>
            <person name="Katzourakis A."/>
            <person name="Burkitt-Gray L."/>
            <person name="Ray D.A."/>
            <person name="Sullivan K.A.M."/>
            <person name="Roscito J.G."/>
            <person name="Kirilenko B.M."/>
            <person name="Davalos L.M."/>
            <person name="Corthals A.P."/>
            <person name="Power M.L."/>
            <person name="Jones G."/>
            <person name="Ransome R.D."/>
            <person name="Dechmann D.K.N."/>
            <person name="Locatelli A.G."/>
            <person name="Puechmaille S.J."/>
            <person name="Fedrigo O."/>
            <person name="Jarvis E.D."/>
            <person name="Hiller M."/>
            <person name="Vernes S.C."/>
            <person name="Myers E.W."/>
            <person name="Teeling E.C."/>
        </authorList>
    </citation>
    <scope>NUCLEOTIDE SEQUENCE [LARGE SCALE GENOMIC DNA]</scope>
    <source>
        <strain evidence="1">MMolMol1</strain>
        <tissue evidence="1">Muscle</tissue>
    </source>
</reference>
<dbReference type="EMBL" id="JACASF010000001">
    <property type="protein sequence ID" value="KAF6500874.1"/>
    <property type="molecule type" value="Genomic_DNA"/>
</dbReference>
<dbReference type="Proteomes" id="UP000550707">
    <property type="component" value="Unassembled WGS sequence"/>
</dbReference>
<protein>
    <submittedName>
        <fullName evidence="1">Uncharacterized protein</fullName>
    </submittedName>
</protein>
<name>A0A7J8JVD8_MOLMO</name>
<gene>
    <name evidence="1" type="ORF">HJG59_007909</name>
</gene>
<evidence type="ECO:0000313" key="2">
    <source>
        <dbReference type="Proteomes" id="UP000550707"/>
    </source>
</evidence>
<organism evidence="1 2">
    <name type="scientific">Molossus molossus</name>
    <name type="common">Pallas' mastiff bat</name>
    <name type="synonym">Vespertilio molossus</name>
    <dbReference type="NCBI Taxonomy" id="27622"/>
    <lineage>
        <taxon>Eukaryota</taxon>
        <taxon>Metazoa</taxon>
        <taxon>Chordata</taxon>
        <taxon>Craniata</taxon>
        <taxon>Vertebrata</taxon>
        <taxon>Euteleostomi</taxon>
        <taxon>Mammalia</taxon>
        <taxon>Eutheria</taxon>
        <taxon>Laurasiatheria</taxon>
        <taxon>Chiroptera</taxon>
        <taxon>Yangochiroptera</taxon>
        <taxon>Molossidae</taxon>
        <taxon>Molossus</taxon>
    </lineage>
</organism>
<proteinExistence type="predicted"/>
<comment type="caution">
    <text evidence="1">The sequence shown here is derived from an EMBL/GenBank/DDBJ whole genome shotgun (WGS) entry which is preliminary data.</text>
</comment>
<dbReference type="AlphaFoldDB" id="A0A7J8JVD8"/>
<evidence type="ECO:0000313" key="1">
    <source>
        <dbReference type="EMBL" id="KAF6500874.1"/>
    </source>
</evidence>
<accession>A0A7J8JVD8</accession>
<dbReference type="InParanoid" id="A0A7J8JVD8"/>